<proteinExistence type="inferred from homology"/>
<dbReference type="InterPro" id="IPR013154">
    <property type="entry name" value="ADH-like_N"/>
</dbReference>
<dbReference type="Pfam" id="PF00107">
    <property type="entry name" value="ADH_zinc_N"/>
    <property type="match status" value="1"/>
</dbReference>
<dbReference type="InterPro" id="IPR047122">
    <property type="entry name" value="Trans-enoyl_RdTase-like"/>
</dbReference>
<dbReference type="SUPFAM" id="SSF51735">
    <property type="entry name" value="NAD(P)-binding Rossmann-fold domains"/>
    <property type="match status" value="1"/>
</dbReference>
<dbReference type="SUPFAM" id="SSF50129">
    <property type="entry name" value="GroES-like"/>
    <property type="match status" value="1"/>
</dbReference>
<accession>A0AAJ0B7T7</accession>
<dbReference type="Pfam" id="PF08240">
    <property type="entry name" value="ADH_N"/>
    <property type="match status" value="1"/>
</dbReference>
<dbReference type="EMBL" id="MU839839">
    <property type="protein sequence ID" value="KAK1752815.1"/>
    <property type="molecule type" value="Genomic_DNA"/>
</dbReference>
<dbReference type="GO" id="GO:0016651">
    <property type="term" value="F:oxidoreductase activity, acting on NAD(P)H"/>
    <property type="evidence" value="ECO:0007669"/>
    <property type="project" value="InterPro"/>
</dbReference>
<dbReference type="PANTHER" id="PTHR45348:SF2">
    <property type="entry name" value="ZINC-TYPE ALCOHOL DEHYDROGENASE-LIKE PROTEIN C2E1P3.01"/>
    <property type="match status" value="1"/>
</dbReference>
<evidence type="ECO:0000256" key="1">
    <source>
        <dbReference type="ARBA" id="ARBA00008072"/>
    </source>
</evidence>
<keyword evidence="5" id="KW-1185">Reference proteome</keyword>
<comment type="caution">
    <text evidence="4">The sequence shown here is derived from an EMBL/GenBank/DDBJ whole genome shotgun (WGS) entry which is preliminary data.</text>
</comment>
<dbReference type="PANTHER" id="PTHR45348">
    <property type="entry name" value="HYPOTHETICAL OXIDOREDUCTASE (EUROFUNG)"/>
    <property type="match status" value="1"/>
</dbReference>
<gene>
    <name evidence="4" type="ORF">QBC47DRAFT_463321</name>
</gene>
<sequence>MKAIKSKGPKEAEIQDVPIPTLRDDYVLVKVTAVAVNPTDWFTLDSFPHPGLTVGCDFAGVVEDVGPHVQKPWKKGDRIAGFAHGSNVVQPEDGCFAEYCIVKSELATKIPDRLTDEEACTLGVGITTVGQGLYQSLGLPLPGTGKANFPILINGASTATGSLAVQFARLSGCSPIVATASPHNFDFVKSRGADVVFDYNDPDCAEKIKAFTQDSLAHVFDCNSTQSSAAICSAAIGSKGGVVSYLQAVKHDREDVQTKVTLAYTANPADFEFATSFWSLAEKLLAEGTLQPHPAELGEGGLKGIFQGLDALREKRVSGKKLVYRVEENL</sequence>
<dbReference type="CDD" id="cd08249">
    <property type="entry name" value="enoyl_reductase_like"/>
    <property type="match status" value="1"/>
</dbReference>
<keyword evidence="2" id="KW-0560">Oxidoreductase</keyword>
<dbReference type="InterPro" id="IPR011032">
    <property type="entry name" value="GroES-like_sf"/>
</dbReference>
<dbReference type="InterPro" id="IPR013149">
    <property type="entry name" value="ADH-like_C"/>
</dbReference>
<comment type="similarity">
    <text evidence="1">Belongs to the zinc-containing alcohol dehydrogenase family.</text>
</comment>
<dbReference type="Gene3D" id="3.40.50.720">
    <property type="entry name" value="NAD(P)-binding Rossmann-like Domain"/>
    <property type="match status" value="1"/>
</dbReference>
<evidence type="ECO:0000259" key="3">
    <source>
        <dbReference type="SMART" id="SM00829"/>
    </source>
</evidence>
<evidence type="ECO:0000313" key="4">
    <source>
        <dbReference type="EMBL" id="KAK1752815.1"/>
    </source>
</evidence>
<evidence type="ECO:0000313" key="5">
    <source>
        <dbReference type="Proteomes" id="UP001239445"/>
    </source>
</evidence>
<dbReference type="Gene3D" id="3.90.180.10">
    <property type="entry name" value="Medium-chain alcohol dehydrogenases, catalytic domain"/>
    <property type="match status" value="1"/>
</dbReference>
<organism evidence="4 5">
    <name type="scientific">Echria macrotheca</name>
    <dbReference type="NCBI Taxonomy" id="438768"/>
    <lineage>
        <taxon>Eukaryota</taxon>
        <taxon>Fungi</taxon>
        <taxon>Dikarya</taxon>
        <taxon>Ascomycota</taxon>
        <taxon>Pezizomycotina</taxon>
        <taxon>Sordariomycetes</taxon>
        <taxon>Sordariomycetidae</taxon>
        <taxon>Sordariales</taxon>
        <taxon>Schizotheciaceae</taxon>
        <taxon>Echria</taxon>
    </lineage>
</organism>
<evidence type="ECO:0000256" key="2">
    <source>
        <dbReference type="ARBA" id="ARBA00023002"/>
    </source>
</evidence>
<dbReference type="Proteomes" id="UP001239445">
    <property type="component" value="Unassembled WGS sequence"/>
</dbReference>
<protein>
    <submittedName>
        <fullName evidence="4">Chaperonin 10-like protein</fullName>
    </submittedName>
</protein>
<feature type="domain" description="Enoyl reductase (ER)" evidence="3">
    <location>
        <begin position="8"/>
        <end position="323"/>
    </location>
</feature>
<reference evidence="4" key="1">
    <citation type="submission" date="2023-06" db="EMBL/GenBank/DDBJ databases">
        <title>Genome-scale phylogeny and comparative genomics of the fungal order Sordariales.</title>
        <authorList>
            <consortium name="Lawrence Berkeley National Laboratory"/>
            <person name="Hensen N."/>
            <person name="Bonometti L."/>
            <person name="Westerberg I."/>
            <person name="Brannstrom I.O."/>
            <person name="Guillou S."/>
            <person name="Cros-Aarteil S."/>
            <person name="Calhoun S."/>
            <person name="Haridas S."/>
            <person name="Kuo A."/>
            <person name="Mondo S."/>
            <person name="Pangilinan J."/>
            <person name="Riley R."/>
            <person name="Labutti K."/>
            <person name="Andreopoulos B."/>
            <person name="Lipzen A."/>
            <person name="Chen C."/>
            <person name="Yanf M."/>
            <person name="Daum C."/>
            <person name="Ng V."/>
            <person name="Clum A."/>
            <person name="Steindorff A."/>
            <person name="Ohm R."/>
            <person name="Martin F."/>
            <person name="Silar P."/>
            <person name="Natvig D."/>
            <person name="Lalanne C."/>
            <person name="Gautier V."/>
            <person name="Ament-Velasquez S.L."/>
            <person name="Kruys A."/>
            <person name="Hutchinson M.I."/>
            <person name="Powell A.J."/>
            <person name="Barry K."/>
            <person name="Miller A.N."/>
            <person name="Grigoriev I.V."/>
            <person name="Debuchy R."/>
            <person name="Gladieux P."/>
            <person name="Thoren M.H."/>
            <person name="Johannesson H."/>
        </authorList>
    </citation>
    <scope>NUCLEOTIDE SEQUENCE</scope>
    <source>
        <strain evidence="4">PSN4</strain>
    </source>
</reference>
<dbReference type="InterPro" id="IPR036291">
    <property type="entry name" value="NAD(P)-bd_dom_sf"/>
</dbReference>
<dbReference type="AlphaFoldDB" id="A0AAJ0B7T7"/>
<dbReference type="SMART" id="SM00829">
    <property type="entry name" value="PKS_ER"/>
    <property type="match status" value="1"/>
</dbReference>
<dbReference type="InterPro" id="IPR020843">
    <property type="entry name" value="ER"/>
</dbReference>
<name>A0AAJ0B7T7_9PEZI</name>